<feature type="region of interest" description="Disordered" evidence="1">
    <location>
        <begin position="29"/>
        <end position="50"/>
    </location>
</feature>
<proteinExistence type="predicted"/>
<dbReference type="PANTHER" id="PTHR31157:SF1">
    <property type="entry name" value="SCP DOMAIN-CONTAINING PROTEIN"/>
    <property type="match status" value="1"/>
</dbReference>
<sequence length="317" mass="33262">MEKWRRILAGALATALLAGCGMGGTDEEAVRKKEAANNTPAPAAGAPTLTNNNATDGFNWINYRRSQVGVSVLTRNSQIDTAAQGHSDYQRANNSITHEQTAGKPGFTGAQLTDRLTAAGYTLGSVYAAGEVISATTNTTGFYQADELITAIYHRYVMFDPAFRDIGVGSATVSGGYTYFTADFGVTGSYNSLGRGQLVTYPFNNQTGVPVNFYSDTEAPDPVPNQNLVGYPISVHADAYGSTGGTVTVQSFTVTPRGGAALTTRLLSFDAGNNNNVRSAAAIIPLAPLAATTTYDVSFSGTVAGVAVTRNWSFTTK</sequence>
<keyword evidence="5" id="KW-1185">Reference proteome</keyword>
<accession>A0A6L8MP72</accession>
<dbReference type="InterPro" id="IPR035940">
    <property type="entry name" value="CAP_sf"/>
</dbReference>
<evidence type="ECO:0000256" key="1">
    <source>
        <dbReference type="SAM" id="MobiDB-lite"/>
    </source>
</evidence>
<dbReference type="EMBL" id="WWCO01000016">
    <property type="protein sequence ID" value="MYM36558.1"/>
    <property type="molecule type" value="Genomic_DNA"/>
</dbReference>
<gene>
    <name evidence="3" type="ORF">GTP38_19705</name>
    <name evidence="4" type="ORF">GTP44_19725</name>
</gene>
<evidence type="ECO:0000313" key="6">
    <source>
        <dbReference type="Proteomes" id="UP000474565"/>
    </source>
</evidence>
<evidence type="ECO:0000313" key="3">
    <source>
        <dbReference type="EMBL" id="MYM36558.1"/>
    </source>
</evidence>
<dbReference type="PROSITE" id="PS51257">
    <property type="entry name" value="PROKAR_LIPOPROTEIN"/>
    <property type="match status" value="1"/>
</dbReference>
<evidence type="ECO:0000259" key="2">
    <source>
        <dbReference type="Pfam" id="PF00188"/>
    </source>
</evidence>
<dbReference type="Gene3D" id="3.40.33.10">
    <property type="entry name" value="CAP"/>
    <property type="match status" value="1"/>
</dbReference>
<dbReference type="PANTHER" id="PTHR31157">
    <property type="entry name" value="SCP DOMAIN-CONTAINING PROTEIN"/>
    <property type="match status" value="1"/>
</dbReference>
<dbReference type="AlphaFoldDB" id="A0A6L8MP72"/>
<dbReference type="CDD" id="cd05379">
    <property type="entry name" value="CAP_bacterial"/>
    <property type="match status" value="1"/>
</dbReference>
<evidence type="ECO:0000313" key="4">
    <source>
        <dbReference type="EMBL" id="MYM84171.1"/>
    </source>
</evidence>
<dbReference type="Pfam" id="PF00188">
    <property type="entry name" value="CAP"/>
    <property type="match status" value="1"/>
</dbReference>
<comment type="caution">
    <text evidence="4">The sequence shown here is derived from an EMBL/GenBank/DDBJ whole genome shotgun (WGS) entry which is preliminary data.</text>
</comment>
<organism evidence="4 6">
    <name type="scientific">Duganella lactea</name>
    <dbReference type="NCBI Taxonomy" id="2692173"/>
    <lineage>
        <taxon>Bacteria</taxon>
        <taxon>Pseudomonadati</taxon>
        <taxon>Pseudomonadota</taxon>
        <taxon>Betaproteobacteria</taxon>
        <taxon>Burkholderiales</taxon>
        <taxon>Oxalobacteraceae</taxon>
        <taxon>Telluria group</taxon>
        <taxon>Duganella</taxon>
    </lineage>
</organism>
<reference evidence="5 6" key="1">
    <citation type="submission" date="2019-12" db="EMBL/GenBank/DDBJ databases">
        <title>Novel species isolated from a subtropical stream in China.</title>
        <authorList>
            <person name="Lu H."/>
        </authorList>
    </citation>
    <scope>NUCLEOTIDE SEQUENCE [LARGE SCALE GENOMIC DNA]</scope>
    <source>
        <strain evidence="4 6">FT50W</strain>
        <strain evidence="3 5">FT94W</strain>
    </source>
</reference>
<dbReference type="RefSeq" id="WP_160991922.1">
    <property type="nucleotide sequence ID" value="NZ_WWCO01000016.1"/>
</dbReference>
<protein>
    <submittedName>
        <fullName evidence="4">CAP domain-containing protein</fullName>
    </submittedName>
</protein>
<feature type="compositionally biased region" description="Low complexity" evidence="1">
    <location>
        <begin position="36"/>
        <end position="50"/>
    </location>
</feature>
<dbReference type="Proteomes" id="UP000449678">
    <property type="component" value="Unassembled WGS sequence"/>
</dbReference>
<dbReference type="InterPro" id="IPR014044">
    <property type="entry name" value="CAP_dom"/>
</dbReference>
<dbReference type="EMBL" id="WWCP01000028">
    <property type="protein sequence ID" value="MYM84171.1"/>
    <property type="molecule type" value="Genomic_DNA"/>
</dbReference>
<name>A0A6L8MP72_9BURK</name>
<dbReference type="Proteomes" id="UP000474565">
    <property type="component" value="Unassembled WGS sequence"/>
</dbReference>
<feature type="domain" description="SCP" evidence="2">
    <location>
        <begin position="60"/>
        <end position="184"/>
    </location>
</feature>
<dbReference type="SUPFAM" id="SSF55797">
    <property type="entry name" value="PR-1-like"/>
    <property type="match status" value="1"/>
</dbReference>
<evidence type="ECO:0000313" key="5">
    <source>
        <dbReference type="Proteomes" id="UP000449678"/>
    </source>
</evidence>